<dbReference type="GeneID" id="23116277"/>
<gene>
    <name evidence="1" type="ORF">CBLFYP116_03177</name>
</gene>
<dbReference type="EMBL" id="CACRTF010000014">
    <property type="protein sequence ID" value="VYT35859.1"/>
    <property type="molecule type" value="Genomic_DNA"/>
</dbReference>
<organism evidence="1">
    <name type="scientific">Enterocloster bolteae</name>
    <dbReference type="NCBI Taxonomy" id="208479"/>
    <lineage>
        <taxon>Bacteria</taxon>
        <taxon>Bacillati</taxon>
        <taxon>Bacillota</taxon>
        <taxon>Clostridia</taxon>
        <taxon>Lachnospirales</taxon>
        <taxon>Lachnospiraceae</taxon>
        <taxon>Enterocloster</taxon>
    </lineage>
</organism>
<sequence length="310" mass="35973">MQQHTLPPNHQIQDTPNQLEDKVLKTAAMFFGQDLLPYLGVRGRITGLVPTEQIHLELRRMEEDFNYMMEDGSLRHLEFESDSITSRDLRRFREYEAYLSLIYNCPVITTVLCTSHVRRIKQELVTGINVYRIQVIRIKDRNADKIFRKAEKKMKKGENLTSSDLFPILLTPLMSGSMEECMRICRGIDILQSDHVAVSKENLRRMEAMFYALAIKFLDKTELRKVKEKINMTLLGQMLMEDGIEKGEMTKLVSLVMKKMKKGLSPEETAELLEESPDCISRIYAAVQANPGLDENGIFEFMKRKDREKD</sequence>
<reference evidence="1" key="1">
    <citation type="submission" date="2019-11" db="EMBL/GenBank/DDBJ databases">
        <authorList>
            <person name="Feng L."/>
        </authorList>
    </citation>
    <scope>NUCLEOTIDE SEQUENCE</scope>
    <source>
        <strain evidence="1">CbolteaeLFYP116</strain>
    </source>
</reference>
<dbReference type="RefSeq" id="WP_002577781.1">
    <property type="nucleotide sequence ID" value="NZ_BAABZS010000001.1"/>
</dbReference>
<proteinExistence type="predicted"/>
<accession>A0A6N2VZG2</accession>
<evidence type="ECO:0000313" key="1">
    <source>
        <dbReference type="EMBL" id="VYT35859.1"/>
    </source>
</evidence>
<protein>
    <submittedName>
        <fullName evidence="1">Uncharacterized protein</fullName>
    </submittedName>
</protein>
<dbReference type="AlphaFoldDB" id="A0A6N2VZG2"/>
<name>A0A6N2VZG2_9FIRM</name>